<gene>
    <name evidence="2" type="ORF">RHD99_05550</name>
</gene>
<dbReference type="EMBL" id="CP133838">
    <property type="protein sequence ID" value="WMY75424.1"/>
    <property type="molecule type" value="Genomic_DNA"/>
</dbReference>
<dbReference type="InterPro" id="IPR010654">
    <property type="entry name" value="Phage_lambda_tail_I"/>
</dbReference>
<name>A0ABY9SD67_9ENTR</name>
<sequence>MNQYKTILLSGSLAAMFGRKHRLVIDTPAEACRALSVTIPGFEAFMQNAHLKGLRFAVFKGKHNITKEELKHNSGDDVIRIVPVIAGSKRAGVLQTILGAVMVVAGIVVGVVAGWTGVGGVAASGMIKFGAAMMIGGVVQMLSPQAKGLASRQDPDNMPSYAFGGPVNTVAMGNPIGVAYGLRERGGAIISAGIYTDDYQ</sequence>
<protein>
    <submittedName>
        <fullName evidence="2">Tail assembly protein</fullName>
    </submittedName>
</protein>
<keyword evidence="1" id="KW-0812">Transmembrane</keyword>
<feature type="transmembrane region" description="Helical" evidence="1">
    <location>
        <begin position="97"/>
        <end position="115"/>
    </location>
</feature>
<dbReference type="RefSeq" id="WP_309877838.1">
    <property type="nucleotide sequence ID" value="NZ_CP133838.1"/>
</dbReference>
<proteinExistence type="predicted"/>
<evidence type="ECO:0000256" key="1">
    <source>
        <dbReference type="SAM" id="Phobius"/>
    </source>
</evidence>
<dbReference type="Proteomes" id="UP001246690">
    <property type="component" value="Chromosome"/>
</dbReference>
<keyword evidence="1" id="KW-1133">Transmembrane helix</keyword>
<organism evidence="2 3">
    <name type="scientific">Buttiauxella selenatireducens</name>
    <dbReference type="NCBI Taxonomy" id="3073902"/>
    <lineage>
        <taxon>Bacteria</taxon>
        <taxon>Pseudomonadati</taxon>
        <taxon>Pseudomonadota</taxon>
        <taxon>Gammaproteobacteria</taxon>
        <taxon>Enterobacterales</taxon>
        <taxon>Enterobacteriaceae</taxon>
        <taxon>Buttiauxella</taxon>
    </lineage>
</organism>
<reference evidence="2 3" key="1">
    <citation type="submission" date="2023-09" db="EMBL/GenBank/DDBJ databases">
        <title>Buttiauxella selenatireducens sp. nov., isolated from the rhizosphere of Cardamine hupingshanesis.</title>
        <authorList>
            <person name="Zhang S."/>
            <person name="Xu Z."/>
            <person name="Wang H."/>
            <person name="Guo Y."/>
        </authorList>
    </citation>
    <scope>NUCLEOTIDE SEQUENCE [LARGE SCALE GENOMIC DNA]</scope>
    <source>
        <strain evidence="2 3">R73</strain>
    </source>
</reference>
<accession>A0ABY9SD67</accession>
<keyword evidence="3" id="KW-1185">Reference proteome</keyword>
<evidence type="ECO:0000313" key="2">
    <source>
        <dbReference type="EMBL" id="WMY75424.1"/>
    </source>
</evidence>
<evidence type="ECO:0000313" key="3">
    <source>
        <dbReference type="Proteomes" id="UP001246690"/>
    </source>
</evidence>
<keyword evidence="1" id="KW-0472">Membrane</keyword>
<dbReference type="Pfam" id="PF06805">
    <property type="entry name" value="Lambda_tail_I"/>
    <property type="match status" value="1"/>
</dbReference>